<dbReference type="AlphaFoldDB" id="A0A1I7U5T8"/>
<evidence type="ECO:0000313" key="2">
    <source>
        <dbReference type="WBParaSite" id="Csp11.Scaffold629.g15152.t1"/>
    </source>
</evidence>
<organism evidence="1 2">
    <name type="scientific">Caenorhabditis tropicalis</name>
    <dbReference type="NCBI Taxonomy" id="1561998"/>
    <lineage>
        <taxon>Eukaryota</taxon>
        <taxon>Metazoa</taxon>
        <taxon>Ecdysozoa</taxon>
        <taxon>Nematoda</taxon>
        <taxon>Chromadorea</taxon>
        <taxon>Rhabditida</taxon>
        <taxon>Rhabditina</taxon>
        <taxon>Rhabditomorpha</taxon>
        <taxon>Rhabditoidea</taxon>
        <taxon>Rhabditidae</taxon>
        <taxon>Peloderinae</taxon>
        <taxon>Caenorhabditis</taxon>
    </lineage>
</organism>
<dbReference type="Proteomes" id="UP000095282">
    <property type="component" value="Unplaced"/>
</dbReference>
<accession>A0A1I7U5T8</accession>
<proteinExistence type="predicted"/>
<reference evidence="2" key="1">
    <citation type="submission" date="2016-11" db="UniProtKB">
        <authorList>
            <consortium name="WormBaseParasite"/>
        </authorList>
    </citation>
    <scope>IDENTIFICATION</scope>
</reference>
<sequence length="99" mass="11110">MHSNSIEFHPNLTVTFLKTISKDAPKNVRSDSSMKIGLENPEDPLGDVDSVLCSSLRGFSTVVELEDGYTLKIRSFSMSDLVLRGVFHYFQMITHVDCL</sequence>
<protein>
    <submittedName>
        <fullName evidence="2">Pentatricopeptide repeat-containing protein</fullName>
    </submittedName>
</protein>
<name>A0A1I7U5T8_9PELO</name>
<dbReference type="WBParaSite" id="Csp11.Scaffold629.g15152.t1">
    <property type="protein sequence ID" value="Csp11.Scaffold629.g15152.t1"/>
    <property type="gene ID" value="Csp11.Scaffold629.g15152"/>
</dbReference>
<keyword evidence="1" id="KW-1185">Reference proteome</keyword>
<evidence type="ECO:0000313" key="1">
    <source>
        <dbReference type="Proteomes" id="UP000095282"/>
    </source>
</evidence>